<keyword evidence="2" id="KW-0325">Glycoprotein</keyword>
<dbReference type="GO" id="GO:0005886">
    <property type="term" value="C:plasma membrane"/>
    <property type="evidence" value="ECO:0007669"/>
    <property type="project" value="TreeGrafter"/>
</dbReference>
<dbReference type="SUPFAM" id="SSF56235">
    <property type="entry name" value="N-terminal nucleophile aminohydrolases (Ntn hydrolases)"/>
    <property type="match status" value="1"/>
</dbReference>
<dbReference type="Proteomes" id="UP000545332">
    <property type="component" value="Unassembled WGS sequence"/>
</dbReference>
<dbReference type="InterPro" id="IPR029055">
    <property type="entry name" value="Ntn_hydrolases_N"/>
</dbReference>
<feature type="non-terminal residue" evidence="5">
    <location>
        <position position="1"/>
    </location>
</feature>
<comment type="caution">
    <text evidence="5">The sequence shown here is derived from an EMBL/GenBank/DDBJ whole genome shotgun (WGS) entry which is preliminary data.</text>
</comment>
<dbReference type="AlphaFoldDB" id="A0A7K4L1A1"/>
<dbReference type="PANTHER" id="PTHR11686:SF56">
    <property type="entry name" value="GLUTATHIONE HYDROLASE 1 PROENZYME-RELATED"/>
    <property type="match status" value="1"/>
</dbReference>
<feature type="binding site" evidence="4">
    <location>
        <begin position="54"/>
        <end position="56"/>
    </location>
    <ligand>
        <name>L-glutamate</name>
        <dbReference type="ChEBI" id="CHEBI:29985"/>
    </ligand>
</feature>
<dbReference type="GO" id="GO:0002682">
    <property type="term" value="P:regulation of immune system process"/>
    <property type="evidence" value="ECO:0007669"/>
    <property type="project" value="TreeGrafter"/>
</dbReference>
<reference evidence="5 6" key="1">
    <citation type="submission" date="2019-09" db="EMBL/GenBank/DDBJ databases">
        <title>Bird 10,000 Genomes (B10K) Project - Family phase.</title>
        <authorList>
            <person name="Zhang G."/>
        </authorList>
    </citation>
    <scope>NUCLEOTIDE SEQUENCE [LARGE SCALE GENOMIC DNA]</scope>
    <source>
        <strain evidence="5">B10K-MSB-42743</strain>
        <tissue evidence="5">Heart</tissue>
    </source>
</reference>
<feature type="active site" description="Nucleophile" evidence="3">
    <location>
        <position position="36"/>
    </location>
</feature>
<evidence type="ECO:0000256" key="3">
    <source>
        <dbReference type="PIRSR" id="PIRSR600101-1"/>
    </source>
</evidence>
<dbReference type="GO" id="GO:0031179">
    <property type="term" value="P:peptide modification"/>
    <property type="evidence" value="ECO:0007669"/>
    <property type="project" value="TreeGrafter"/>
</dbReference>
<name>A0A7K4L1A1_9AVES</name>
<comment type="similarity">
    <text evidence="1">Belongs to the gamma-glutamyltransferase family.</text>
</comment>
<keyword evidence="5" id="KW-0378">Hydrolase</keyword>
<evidence type="ECO:0000313" key="5">
    <source>
        <dbReference type="EMBL" id="NWI22011.1"/>
    </source>
</evidence>
<evidence type="ECO:0000313" key="6">
    <source>
        <dbReference type="Proteomes" id="UP000545332"/>
    </source>
</evidence>
<dbReference type="GO" id="GO:0006751">
    <property type="term" value="P:glutathione catabolic process"/>
    <property type="evidence" value="ECO:0007669"/>
    <property type="project" value="InterPro"/>
</dbReference>
<dbReference type="InterPro" id="IPR000101">
    <property type="entry name" value="GGT_peptidase"/>
</dbReference>
<evidence type="ECO:0000256" key="2">
    <source>
        <dbReference type="ARBA" id="ARBA00023180"/>
    </source>
</evidence>
<protein>
    <submittedName>
        <fullName evidence="5">GGTL2 hydrolase</fullName>
    </submittedName>
</protein>
<sequence length="57" mass="6163">LTSELYADSLRRKITDVSHPVDYYEPVYYTAPDAGTSHLSVVAEDGSAVSATSTINQ</sequence>
<dbReference type="OrthoDB" id="1081007at2759"/>
<evidence type="ECO:0000256" key="4">
    <source>
        <dbReference type="PIRSR" id="PIRSR600101-2"/>
    </source>
</evidence>
<dbReference type="PANTHER" id="PTHR11686">
    <property type="entry name" value="GAMMA GLUTAMYL TRANSPEPTIDASE"/>
    <property type="match status" value="1"/>
</dbReference>
<accession>A0A7K4L1A1</accession>
<feature type="non-terminal residue" evidence="5">
    <location>
        <position position="57"/>
    </location>
</feature>
<keyword evidence="6" id="KW-1185">Reference proteome</keyword>
<proteinExistence type="inferred from homology"/>
<dbReference type="GO" id="GO:0036374">
    <property type="term" value="F:glutathione hydrolase activity"/>
    <property type="evidence" value="ECO:0007669"/>
    <property type="project" value="InterPro"/>
</dbReference>
<organism evidence="5 6">
    <name type="scientific">Crypturellus soui</name>
    <dbReference type="NCBI Taxonomy" id="458187"/>
    <lineage>
        <taxon>Eukaryota</taxon>
        <taxon>Metazoa</taxon>
        <taxon>Chordata</taxon>
        <taxon>Craniata</taxon>
        <taxon>Vertebrata</taxon>
        <taxon>Euteleostomi</taxon>
        <taxon>Archelosauria</taxon>
        <taxon>Archosauria</taxon>
        <taxon>Dinosauria</taxon>
        <taxon>Saurischia</taxon>
        <taxon>Theropoda</taxon>
        <taxon>Coelurosauria</taxon>
        <taxon>Aves</taxon>
        <taxon>Palaeognathae</taxon>
        <taxon>Tinamiformes</taxon>
        <taxon>Tinamidae</taxon>
        <taxon>Crypturellus</taxon>
    </lineage>
</organism>
<dbReference type="GO" id="GO:0050727">
    <property type="term" value="P:regulation of inflammatory response"/>
    <property type="evidence" value="ECO:0007669"/>
    <property type="project" value="TreeGrafter"/>
</dbReference>
<dbReference type="EMBL" id="VWPX01074272">
    <property type="protein sequence ID" value="NWI22011.1"/>
    <property type="molecule type" value="Genomic_DNA"/>
</dbReference>
<dbReference type="Gene3D" id="3.60.20.40">
    <property type="match status" value="1"/>
</dbReference>
<gene>
    <name evidence="5" type="primary">Ggtlc2</name>
    <name evidence="5" type="ORF">CRYSOU_R15066</name>
</gene>
<evidence type="ECO:0000256" key="1">
    <source>
        <dbReference type="ARBA" id="ARBA00009381"/>
    </source>
</evidence>
<dbReference type="Pfam" id="PF01019">
    <property type="entry name" value="G_glu_transpept"/>
    <property type="match status" value="1"/>
</dbReference>
<dbReference type="InterPro" id="IPR043137">
    <property type="entry name" value="GGT_ssub_C"/>
</dbReference>